<keyword evidence="2" id="KW-1185">Reference proteome</keyword>
<protein>
    <submittedName>
        <fullName evidence="1">Uncharacterized protein</fullName>
    </submittedName>
</protein>
<proteinExistence type="predicted"/>
<accession>A0A6A6TSU1</accession>
<sequence length="205" mass="22909">MACSTRPRKRCISCVKVSEPNFGNLAATQAHGYYECLVEELMSPITRLTNRDGFKVEFMDPYGGDHFRGRAPGSHSSVGITTGISRKITFKNLEGTMTPLRGFEPWAAIERGLEEESHIRNCVRDTAFGAADTCAPHLWVSNRLSNGYHDMDKVYFVPVELDARYDVSSTRTRRLLSEAVNKGGLNVPSVEKDELSRLVLSSELY</sequence>
<dbReference type="Proteomes" id="UP000799302">
    <property type="component" value="Unassembled WGS sequence"/>
</dbReference>
<reference evidence="1" key="1">
    <citation type="journal article" date="2020" name="Stud. Mycol.">
        <title>101 Dothideomycetes genomes: a test case for predicting lifestyles and emergence of pathogens.</title>
        <authorList>
            <person name="Haridas S."/>
            <person name="Albert R."/>
            <person name="Binder M."/>
            <person name="Bloem J."/>
            <person name="Labutti K."/>
            <person name="Salamov A."/>
            <person name="Andreopoulos B."/>
            <person name="Baker S."/>
            <person name="Barry K."/>
            <person name="Bills G."/>
            <person name="Bluhm B."/>
            <person name="Cannon C."/>
            <person name="Castanera R."/>
            <person name="Culley D."/>
            <person name="Daum C."/>
            <person name="Ezra D."/>
            <person name="Gonzalez J."/>
            <person name="Henrissat B."/>
            <person name="Kuo A."/>
            <person name="Liang C."/>
            <person name="Lipzen A."/>
            <person name="Lutzoni F."/>
            <person name="Magnuson J."/>
            <person name="Mondo S."/>
            <person name="Nolan M."/>
            <person name="Ohm R."/>
            <person name="Pangilinan J."/>
            <person name="Park H.-J."/>
            <person name="Ramirez L."/>
            <person name="Alfaro M."/>
            <person name="Sun H."/>
            <person name="Tritt A."/>
            <person name="Yoshinaga Y."/>
            <person name="Zwiers L.-H."/>
            <person name="Turgeon B."/>
            <person name="Goodwin S."/>
            <person name="Spatafora J."/>
            <person name="Crous P."/>
            <person name="Grigoriev I."/>
        </authorList>
    </citation>
    <scope>NUCLEOTIDE SEQUENCE</scope>
    <source>
        <strain evidence="1">CBS 115976</strain>
    </source>
</reference>
<organism evidence="1 2">
    <name type="scientific">Microthyrium microscopicum</name>
    <dbReference type="NCBI Taxonomy" id="703497"/>
    <lineage>
        <taxon>Eukaryota</taxon>
        <taxon>Fungi</taxon>
        <taxon>Dikarya</taxon>
        <taxon>Ascomycota</taxon>
        <taxon>Pezizomycotina</taxon>
        <taxon>Dothideomycetes</taxon>
        <taxon>Dothideomycetes incertae sedis</taxon>
        <taxon>Microthyriales</taxon>
        <taxon>Microthyriaceae</taxon>
        <taxon>Microthyrium</taxon>
    </lineage>
</organism>
<evidence type="ECO:0000313" key="1">
    <source>
        <dbReference type="EMBL" id="KAF2663115.1"/>
    </source>
</evidence>
<dbReference type="AlphaFoldDB" id="A0A6A6TSU1"/>
<evidence type="ECO:0000313" key="2">
    <source>
        <dbReference type="Proteomes" id="UP000799302"/>
    </source>
</evidence>
<name>A0A6A6TSU1_9PEZI</name>
<gene>
    <name evidence="1" type="ORF">BT63DRAFT_419306</name>
</gene>
<dbReference type="EMBL" id="MU004248">
    <property type="protein sequence ID" value="KAF2663115.1"/>
    <property type="molecule type" value="Genomic_DNA"/>
</dbReference>